<comment type="caution">
    <text evidence="1">The sequence shown here is derived from an EMBL/GenBank/DDBJ whole genome shotgun (WGS) entry which is preliminary data.</text>
</comment>
<evidence type="ECO:0000313" key="2">
    <source>
        <dbReference type="Proteomes" id="UP001286456"/>
    </source>
</evidence>
<dbReference type="Proteomes" id="UP001286456">
    <property type="component" value="Unassembled WGS sequence"/>
</dbReference>
<reference evidence="1" key="1">
    <citation type="journal article" date="2023" name="Mol. Phylogenet. Evol.">
        <title>Genome-scale phylogeny and comparative genomics of the fungal order Sordariales.</title>
        <authorList>
            <person name="Hensen N."/>
            <person name="Bonometti L."/>
            <person name="Westerberg I."/>
            <person name="Brannstrom I.O."/>
            <person name="Guillou S."/>
            <person name="Cros-Aarteil S."/>
            <person name="Calhoun S."/>
            <person name="Haridas S."/>
            <person name="Kuo A."/>
            <person name="Mondo S."/>
            <person name="Pangilinan J."/>
            <person name="Riley R."/>
            <person name="LaButti K."/>
            <person name="Andreopoulos B."/>
            <person name="Lipzen A."/>
            <person name="Chen C."/>
            <person name="Yan M."/>
            <person name="Daum C."/>
            <person name="Ng V."/>
            <person name="Clum A."/>
            <person name="Steindorff A."/>
            <person name="Ohm R.A."/>
            <person name="Martin F."/>
            <person name="Silar P."/>
            <person name="Natvig D.O."/>
            <person name="Lalanne C."/>
            <person name="Gautier V."/>
            <person name="Ament-Velasquez S.L."/>
            <person name="Kruys A."/>
            <person name="Hutchinson M.I."/>
            <person name="Powell A.J."/>
            <person name="Barry K."/>
            <person name="Miller A.N."/>
            <person name="Grigoriev I.V."/>
            <person name="Debuchy R."/>
            <person name="Gladieux P."/>
            <person name="Hiltunen Thoren M."/>
            <person name="Johannesson H."/>
        </authorList>
    </citation>
    <scope>NUCLEOTIDE SEQUENCE</scope>
    <source>
        <strain evidence="1">SMH4131-1</strain>
    </source>
</reference>
<keyword evidence="2" id="KW-1185">Reference proteome</keyword>
<protein>
    <submittedName>
        <fullName evidence="1">Uncharacterized protein</fullName>
    </submittedName>
</protein>
<evidence type="ECO:0000313" key="1">
    <source>
        <dbReference type="EMBL" id="KAK3332657.1"/>
    </source>
</evidence>
<gene>
    <name evidence="1" type="ORF">B0T19DRAFT_108505</name>
</gene>
<name>A0AAE0MHG4_9PEZI</name>
<accession>A0AAE0MHG4</accession>
<dbReference type="AlphaFoldDB" id="A0AAE0MHG4"/>
<sequence>MGLLENSRLLHHPKWTTLDRPKMTTIQNRRPSEMDDHISIQGDPLRDLVKSERRHPGPTCNYLASRRNNYGNIPFGEFIPLALYATVPDLERLTSHDVERLAQIASQRHKAKNGDFIKALSKYCKNLDSLQQAAALFEGAIYLVEKTIEGGTYSVSPETIAEDREHWVLVSRAQLQLLQLSHPKANDDGLNGPHDPGEAVRITAVAANVGGLERIFGDFLRVGFNTSSMRKEEGGKSFTEAVRLHMAPAVGEDFTLEIRIGFGAGKAIAQLISTGDDLRDVLGNYLYEVTKTSKTKPPVRLTWIDMDCNLELMLGFVEGEKIYHVIFPRL</sequence>
<reference evidence="1" key="2">
    <citation type="submission" date="2023-06" db="EMBL/GenBank/DDBJ databases">
        <authorList>
            <consortium name="Lawrence Berkeley National Laboratory"/>
            <person name="Haridas S."/>
            <person name="Hensen N."/>
            <person name="Bonometti L."/>
            <person name="Westerberg I."/>
            <person name="Brannstrom I.O."/>
            <person name="Guillou S."/>
            <person name="Cros-Aarteil S."/>
            <person name="Calhoun S."/>
            <person name="Kuo A."/>
            <person name="Mondo S."/>
            <person name="Pangilinan J."/>
            <person name="Riley R."/>
            <person name="Labutti K."/>
            <person name="Andreopoulos B."/>
            <person name="Lipzen A."/>
            <person name="Chen C."/>
            <person name="Yanf M."/>
            <person name="Daum C."/>
            <person name="Ng V."/>
            <person name="Clum A."/>
            <person name="Steindorff A."/>
            <person name="Ohm R."/>
            <person name="Martin F."/>
            <person name="Silar P."/>
            <person name="Natvig D."/>
            <person name="Lalanne C."/>
            <person name="Gautier V."/>
            <person name="Ament-Velasquez S.L."/>
            <person name="Kruys A."/>
            <person name="Hutchinson M.I."/>
            <person name="Powell A.J."/>
            <person name="Barry K."/>
            <person name="Miller A.N."/>
            <person name="Grigoriev I.V."/>
            <person name="Debuchy R."/>
            <person name="Gladieux P."/>
            <person name="Thoren M.H."/>
            <person name="Johannesson H."/>
        </authorList>
    </citation>
    <scope>NUCLEOTIDE SEQUENCE</scope>
    <source>
        <strain evidence="1">SMH4131-1</strain>
    </source>
</reference>
<dbReference type="EMBL" id="JAUEPO010000002">
    <property type="protein sequence ID" value="KAK3332657.1"/>
    <property type="molecule type" value="Genomic_DNA"/>
</dbReference>
<proteinExistence type="predicted"/>
<organism evidence="1 2">
    <name type="scientific">Cercophora scortea</name>
    <dbReference type="NCBI Taxonomy" id="314031"/>
    <lineage>
        <taxon>Eukaryota</taxon>
        <taxon>Fungi</taxon>
        <taxon>Dikarya</taxon>
        <taxon>Ascomycota</taxon>
        <taxon>Pezizomycotina</taxon>
        <taxon>Sordariomycetes</taxon>
        <taxon>Sordariomycetidae</taxon>
        <taxon>Sordariales</taxon>
        <taxon>Lasiosphaeriaceae</taxon>
        <taxon>Cercophora</taxon>
    </lineage>
</organism>